<dbReference type="EMBL" id="KE148153">
    <property type="protein sequence ID" value="EPE06441.1"/>
    <property type="molecule type" value="Genomic_DNA"/>
</dbReference>
<evidence type="ECO:0000256" key="1">
    <source>
        <dbReference type="SAM" id="MobiDB-lite"/>
    </source>
</evidence>
<proteinExistence type="predicted"/>
<sequence>MAALNMFGYYVAFGANSTDEMLSMGEHRLVDVPPLTEPDENSSWTQEAVTEPIHIFEGFYIQIDSKDVSQLQSNDWKEHGYASLCDQSLDHLESIRSDISHMSDDLAKQATKTGIPTHIDETYLASQSDDIPGEDDNATMLPVLGSAHGDGTEGIMDDLGYSLEVQMTAYASTFTRSQADYDNTYGGFSTGLATPPQGSDTGPPETVARIPHPGHPKMLALEPIHNVHSLNSTGEKASEKTVALSSNKSSLRTLLPKTKDTSEVS</sequence>
<accession>S3C3S6</accession>
<name>S3C3S6_OPHP1</name>
<dbReference type="Proteomes" id="UP000016923">
    <property type="component" value="Unassembled WGS sequence"/>
</dbReference>
<feature type="compositionally biased region" description="Polar residues" evidence="1">
    <location>
        <begin position="243"/>
        <end position="252"/>
    </location>
</feature>
<feature type="region of interest" description="Disordered" evidence="1">
    <location>
        <begin position="232"/>
        <end position="265"/>
    </location>
</feature>
<dbReference type="VEuPathDB" id="FungiDB:F503_02569"/>
<reference evidence="2 3" key="1">
    <citation type="journal article" date="2013" name="BMC Genomics">
        <title>The genome and transcriptome of the pine saprophyte Ophiostoma piceae, and a comparison with the bark beetle-associated pine pathogen Grosmannia clavigera.</title>
        <authorList>
            <person name="Haridas S."/>
            <person name="Wang Y."/>
            <person name="Lim L."/>
            <person name="Massoumi Alamouti S."/>
            <person name="Jackman S."/>
            <person name="Docking R."/>
            <person name="Robertson G."/>
            <person name="Birol I."/>
            <person name="Bohlmann J."/>
            <person name="Breuil C."/>
        </authorList>
    </citation>
    <scope>NUCLEOTIDE SEQUENCE [LARGE SCALE GENOMIC DNA]</scope>
    <source>
        <strain evidence="2 3">UAMH 11346</strain>
    </source>
</reference>
<keyword evidence="3" id="KW-1185">Reference proteome</keyword>
<dbReference type="AlphaFoldDB" id="S3C3S6"/>
<protein>
    <submittedName>
        <fullName evidence="2">Uncharacterized protein</fullName>
    </submittedName>
</protein>
<gene>
    <name evidence="2" type="ORF">F503_02569</name>
</gene>
<evidence type="ECO:0000313" key="3">
    <source>
        <dbReference type="Proteomes" id="UP000016923"/>
    </source>
</evidence>
<organism evidence="2 3">
    <name type="scientific">Ophiostoma piceae (strain UAMH 11346)</name>
    <name type="common">Sap stain fungus</name>
    <dbReference type="NCBI Taxonomy" id="1262450"/>
    <lineage>
        <taxon>Eukaryota</taxon>
        <taxon>Fungi</taxon>
        <taxon>Dikarya</taxon>
        <taxon>Ascomycota</taxon>
        <taxon>Pezizomycotina</taxon>
        <taxon>Sordariomycetes</taxon>
        <taxon>Sordariomycetidae</taxon>
        <taxon>Ophiostomatales</taxon>
        <taxon>Ophiostomataceae</taxon>
        <taxon>Ophiostoma</taxon>
    </lineage>
</organism>
<evidence type="ECO:0000313" key="2">
    <source>
        <dbReference type="EMBL" id="EPE06441.1"/>
    </source>
</evidence>
<dbReference type="HOGENOM" id="CLU_1050093_0_0_1"/>